<dbReference type="GO" id="GO:0005829">
    <property type="term" value="C:cytosol"/>
    <property type="evidence" value="ECO:0007669"/>
    <property type="project" value="TreeGrafter"/>
</dbReference>
<dbReference type="Gene3D" id="1.25.40.320">
    <property type="entry name" value="Peptidase M1, leukotriene A4 hydrolase/aminopeptidase C-terminal domain"/>
    <property type="match status" value="1"/>
</dbReference>
<evidence type="ECO:0000313" key="15">
    <source>
        <dbReference type="EMBL" id="AME15515.1"/>
    </source>
</evidence>
<dbReference type="EC" id="3.4.11.-" evidence="13"/>
<evidence type="ECO:0000256" key="8">
    <source>
        <dbReference type="ARBA" id="ARBA00023049"/>
    </source>
</evidence>
<feature type="active site" description="Proton donor" evidence="9">
    <location>
        <position position="386"/>
    </location>
</feature>
<dbReference type="SUPFAM" id="SSF63737">
    <property type="entry name" value="Leukotriene A4 hydrolase N-terminal domain"/>
    <property type="match status" value="1"/>
</dbReference>
<sequence length="621" mass="70201">MCVSSATIDLSTQANIDEIKTTHVHLNWNVDFENQNLHGNVVLDLQTLVDNVDKVVLDTSYLDIKAVHFGDQVLKHQVAERYASLGSALTIQVPTVEKAGTNFQIKIDYATTENCTAVQFLKPEQTLGGKHPYLFSQSEPIHGRAMIPCQDSPSVKVTYSASVRSHLPVVMSALQTGVDEDADKEVGFKTYHFSQKTSIPSYLIAIAVGNLVGQEIGPRSTVWCEPEMIEQAAWEFSDTESFVATGEDLLTPYEWGRYDLLVLPPSFPYGGMENPCLTFVTPTLLAGDKSAVNVIAHEISHSWMGNLVTTNAWKHYWLNEGWTVFIERKILGRLYGEATRQFEALSGLKSLQESVDLFGKDSLKTVLNPDLRNGADPDDFFSKVPYEKGFNFLYHIEKVVGGPSIFEPYMKAYVQRFASTSISTEDWKAFLFEYMEKTHGAEMVKKLNTIDFDTWINKPGMPPVDPEFDTSLADACYDLAKRWDEARHSDDLSFSAKDIENFSAGQKIVFLEKLTDSEPLPHHLVQKMDELYNFTSNHNADLRLRWQQVCLMTSYEPIYPEVVKFITEQGRMKFVRPLYRLLHQAKNGAQLAVDTYLEHKSFYHPIAAQLIEKDIGLVKSL</sequence>
<dbReference type="InterPro" id="IPR016024">
    <property type="entry name" value="ARM-type_fold"/>
</dbReference>
<feature type="binding site" evidence="11">
    <location>
        <position position="320"/>
    </location>
    <ligand>
        <name>Zn(2+)</name>
        <dbReference type="ChEBI" id="CHEBI:29105"/>
        <note>catalytic</note>
    </ligand>
</feature>
<dbReference type="InterPro" id="IPR014782">
    <property type="entry name" value="Peptidase_M1_dom"/>
</dbReference>
<dbReference type="Pfam" id="PF09127">
    <property type="entry name" value="Leuk-A4-hydro_C"/>
    <property type="match status" value="1"/>
</dbReference>
<protein>
    <recommendedName>
        <fullName evidence="13">Leukotriene A(4) hydrolase</fullName>
        <shortName evidence="13">LTA-4 hydrolase</shortName>
        <ecNumber evidence="13">3.3.2.10</ecNumber>
        <ecNumber evidence="13">3.4.11.-</ecNumber>
    </recommendedName>
</protein>
<evidence type="ECO:0000256" key="3">
    <source>
        <dbReference type="ARBA" id="ARBA00022490"/>
    </source>
</evidence>
<feature type="binding site" evidence="11">
    <location>
        <position position="297"/>
    </location>
    <ligand>
        <name>Zn(2+)</name>
        <dbReference type="ChEBI" id="CHEBI:29105"/>
        <note>catalytic</note>
    </ligand>
</feature>
<dbReference type="FunFam" id="1.25.40.320:FF:000001">
    <property type="entry name" value="Leukotriene A(4) hydrolase"/>
    <property type="match status" value="1"/>
</dbReference>
<evidence type="ECO:0000256" key="2">
    <source>
        <dbReference type="ARBA" id="ARBA00010136"/>
    </source>
</evidence>
<evidence type="ECO:0000256" key="13">
    <source>
        <dbReference type="RuleBase" id="RU361141"/>
    </source>
</evidence>
<evidence type="ECO:0000256" key="5">
    <source>
        <dbReference type="ARBA" id="ARBA00022723"/>
    </source>
</evidence>
<dbReference type="CDD" id="cd09599">
    <property type="entry name" value="M1_LTA4H"/>
    <property type="match status" value="1"/>
</dbReference>
<comment type="subcellular location">
    <subcellularLocation>
        <location evidence="1 13">Cytoplasm</location>
    </subcellularLocation>
</comment>
<dbReference type="Gene3D" id="2.60.40.1730">
    <property type="entry name" value="tricorn interacting facor f3 domain"/>
    <property type="match status" value="1"/>
</dbReference>
<evidence type="ECO:0000256" key="9">
    <source>
        <dbReference type="PIRSR" id="PIRSR612777-1"/>
    </source>
</evidence>
<feature type="binding site" evidence="10">
    <location>
        <begin position="571"/>
        <end position="573"/>
    </location>
    <ligand>
        <name>a peptide</name>
        <dbReference type="ChEBI" id="CHEBI:60466"/>
    </ligand>
</feature>
<evidence type="ECO:0000256" key="10">
    <source>
        <dbReference type="PIRSR" id="PIRSR612777-2"/>
    </source>
</evidence>
<keyword evidence="3 13" id="KW-0963">Cytoplasm</keyword>
<proteinExistence type="evidence at transcript level"/>
<organism evidence="15">
    <name type="scientific">Actinomucor elegans</name>
    <dbReference type="NCBI Taxonomy" id="64647"/>
    <lineage>
        <taxon>Eukaryota</taxon>
        <taxon>Fungi</taxon>
        <taxon>Fungi incertae sedis</taxon>
        <taxon>Mucoromycota</taxon>
        <taxon>Mucoromycotina</taxon>
        <taxon>Mucoromycetes</taxon>
        <taxon>Mucorales</taxon>
        <taxon>Mucorineae</taxon>
        <taxon>Mucoraceae</taxon>
        <taxon>Actinomucor</taxon>
    </lineage>
</organism>
<dbReference type="PANTHER" id="PTHR45726">
    <property type="entry name" value="LEUKOTRIENE A-4 HYDROLASE"/>
    <property type="match status" value="1"/>
</dbReference>
<dbReference type="InterPro" id="IPR015211">
    <property type="entry name" value="Peptidase_M1_C"/>
</dbReference>
<name>A0A120KW31_9FUNG</name>
<dbReference type="EMBL" id="KP973592">
    <property type="protein sequence ID" value="AME15515.1"/>
    <property type="molecule type" value="mRNA"/>
</dbReference>
<dbReference type="FunFam" id="2.60.40.1730:FF:000004">
    <property type="entry name" value="Leukotriene A(4) hydrolase"/>
    <property type="match status" value="1"/>
</dbReference>
<dbReference type="InterPro" id="IPR034015">
    <property type="entry name" value="M1_LTA4H"/>
</dbReference>
<evidence type="ECO:0000256" key="6">
    <source>
        <dbReference type="ARBA" id="ARBA00022801"/>
    </source>
</evidence>
<dbReference type="PRINTS" id="PR00756">
    <property type="entry name" value="ALADIPTASE"/>
</dbReference>
<feature type="binding site" evidence="10">
    <location>
        <begin position="268"/>
        <end position="273"/>
    </location>
    <ligand>
        <name>a peptide</name>
        <dbReference type="ChEBI" id="CHEBI:60466"/>
    </ligand>
</feature>
<dbReference type="NCBIfam" id="TIGR02411">
    <property type="entry name" value="leuko_A4_hydro"/>
    <property type="match status" value="1"/>
</dbReference>
<comment type="similarity">
    <text evidence="2 13">Belongs to the peptidase M1 family.</text>
</comment>
<dbReference type="Gene3D" id="3.30.2010.30">
    <property type="match status" value="1"/>
</dbReference>
<dbReference type="GO" id="GO:0004301">
    <property type="term" value="F:epoxide hydrolase activity"/>
    <property type="evidence" value="ECO:0007669"/>
    <property type="project" value="UniProtKB-EC"/>
</dbReference>
<evidence type="ECO:0000256" key="12">
    <source>
        <dbReference type="PIRSR" id="PIRSR634015-2"/>
    </source>
</evidence>
<dbReference type="InterPro" id="IPR049980">
    <property type="entry name" value="LTA4H_cat"/>
</dbReference>
<evidence type="ECO:0000256" key="11">
    <source>
        <dbReference type="PIRSR" id="PIRSR612777-3"/>
    </source>
</evidence>
<evidence type="ECO:0000256" key="1">
    <source>
        <dbReference type="ARBA" id="ARBA00004496"/>
    </source>
</evidence>
<feature type="binding site" evidence="11">
    <location>
        <position position="301"/>
    </location>
    <ligand>
        <name>Zn(2+)</name>
        <dbReference type="ChEBI" id="CHEBI:29105"/>
        <note>catalytic</note>
    </ligand>
</feature>
<dbReference type="InterPro" id="IPR012777">
    <property type="entry name" value="LTA4H"/>
</dbReference>
<dbReference type="InterPro" id="IPR045357">
    <property type="entry name" value="Aminopeptidase_N-like_N"/>
</dbReference>
<dbReference type="GO" id="GO:0008270">
    <property type="term" value="F:zinc ion binding"/>
    <property type="evidence" value="ECO:0007669"/>
    <property type="project" value="InterPro"/>
</dbReference>
<comment type="cofactor">
    <cofactor evidence="11 13">
        <name>Zn(2+)</name>
        <dbReference type="ChEBI" id="CHEBI:29105"/>
    </cofactor>
    <text evidence="11 13">Binds 1 zinc ion per subunit.</text>
</comment>
<dbReference type="PANTHER" id="PTHR45726:SF3">
    <property type="entry name" value="LEUKOTRIENE A-4 HYDROLASE"/>
    <property type="match status" value="1"/>
</dbReference>
<dbReference type="GO" id="GO:0070006">
    <property type="term" value="F:metalloaminopeptidase activity"/>
    <property type="evidence" value="ECO:0007669"/>
    <property type="project" value="UniProtKB-ARBA"/>
</dbReference>
<evidence type="ECO:0000256" key="4">
    <source>
        <dbReference type="ARBA" id="ARBA00022670"/>
    </source>
</evidence>
<feature type="active site" description="Proton acceptor" evidence="9">
    <location>
        <position position="298"/>
    </location>
</feature>
<accession>A0A120KW31</accession>
<dbReference type="FunFam" id="3.30.2010.30:FF:000001">
    <property type="entry name" value="Leukotriene A(4) hydrolase"/>
    <property type="match status" value="1"/>
</dbReference>
<dbReference type="InterPro" id="IPR038502">
    <property type="entry name" value="M1_LTA-4_hydro/amino_C_sf"/>
</dbReference>
<dbReference type="AlphaFoldDB" id="A0A120KW31"/>
<dbReference type="GO" id="GO:0006508">
    <property type="term" value="P:proteolysis"/>
    <property type="evidence" value="ECO:0007669"/>
    <property type="project" value="UniProtKB-KW"/>
</dbReference>
<dbReference type="Pfam" id="PF01433">
    <property type="entry name" value="Peptidase_M1"/>
    <property type="match status" value="1"/>
</dbReference>
<keyword evidence="8 13" id="KW-0482">Metalloprotease</keyword>
<dbReference type="FunFam" id="1.10.390.10:FF:000003">
    <property type="entry name" value="Leukotriene A(4) hydrolase"/>
    <property type="match status" value="1"/>
</dbReference>
<dbReference type="SUPFAM" id="SSF55486">
    <property type="entry name" value="Metalloproteases ('zincins'), catalytic domain"/>
    <property type="match status" value="1"/>
</dbReference>
<evidence type="ECO:0000256" key="7">
    <source>
        <dbReference type="ARBA" id="ARBA00022833"/>
    </source>
</evidence>
<dbReference type="InterPro" id="IPR001930">
    <property type="entry name" value="Peptidase_M1"/>
</dbReference>
<dbReference type="SUPFAM" id="SSF48371">
    <property type="entry name" value="ARM repeat"/>
    <property type="match status" value="1"/>
</dbReference>
<dbReference type="InterPro" id="IPR027268">
    <property type="entry name" value="Peptidase_M4/M1_CTD_sf"/>
</dbReference>
<dbReference type="EC" id="3.3.2.10" evidence="13"/>
<dbReference type="SMART" id="SM01263">
    <property type="entry name" value="Leuk-A4-hydro_C"/>
    <property type="match status" value="1"/>
</dbReference>
<reference evidence="15" key="1">
    <citation type="submission" date="2015-03" db="EMBL/GenBank/DDBJ databases">
        <authorList>
            <person name="Murphy D."/>
        </authorList>
    </citation>
    <scope>NUCLEOTIDE SEQUENCE</scope>
</reference>
<dbReference type="Pfam" id="PF17900">
    <property type="entry name" value="Peptidase_M1_N"/>
    <property type="match status" value="1"/>
</dbReference>
<keyword evidence="6 13" id="KW-0378">Hydrolase</keyword>
<feature type="binding site" evidence="12">
    <location>
        <begin position="137"/>
        <end position="139"/>
    </location>
    <ligand>
        <name>a peptide</name>
        <dbReference type="ChEBI" id="CHEBI:60466"/>
    </ligand>
</feature>
<keyword evidence="5 11" id="KW-0479">Metal-binding</keyword>
<dbReference type="Gene3D" id="1.10.390.10">
    <property type="entry name" value="Neutral Protease Domain 2"/>
    <property type="match status" value="1"/>
</dbReference>
<keyword evidence="4 13" id="KW-0645">Protease</keyword>
<evidence type="ECO:0000259" key="14">
    <source>
        <dbReference type="SMART" id="SM01263"/>
    </source>
</evidence>
<keyword evidence="7 11" id="KW-0862">Zinc</keyword>
<comment type="catalytic activity">
    <reaction evidence="13">
        <text>an epoxide + H2O = an ethanediol</text>
        <dbReference type="Rhea" id="RHEA:19037"/>
        <dbReference type="ChEBI" id="CHEBI:15377"/>
        <dbReference type="ChEBI" id="CHEBI:32955"/>
        <dbReference type="ChEBI" id="CHEBI:140594"/>
        <dbReference type="EC" id="3.3.2.10"/>
    </reaction>
</comment>
<dbReference type="InterPro" id="IPR042097">
    <property type="entry name" value="Aminopeptidase_N-like_N_sf"/>
</dbReference>
<feature type="domain" description="Peptidase M1 leukotriene A4 hydrolase/aminopeptidase C-terminal" evidence="14">
    <location>
        <begin position="471"/>
        <end position="615"/>
    </location>
</feature>